<dbReference type="AlphaFoldDB" id="A0A9Q0QPT2"/>
<evidence type="ECO:0000313" key="2">
    <source>
        <dbReference type="EMBL" id="KAJ4967274.1"/>
    </source>
</evidence>
<comment type="caution">
    <text evidence="2">The sequence shown here is derived from an EMBL/GenBank/DDBJ whole genome shotgun (WGS) entry which is preliminary data.</text>
</comment>
<evidence type="ECO:0000313" key="3">
    <source>
        <dbReference type="Proteomes" id="UP001141806"/>
    </source>
</evidence>
<sequence>MQYRTKTRISLFVSSFIELFYTQIRSKTIYRINITEHSHRNLTLKSNEKGRKYRWKPEDLTPDLPAFDNETTKNKHSQEETQNRNSGTVVDQVQRRGKK</sequence>
<feature type="region of interest" description="Disordered" evidence="1">
    <location>
        <begin position="45"/>
        <end position="99"/>
    </location>
</feature>
<gene>
    <name evidence="2" type="ORF">NE237_019123</name>
</gene>
<keyword evidence="3" id="KW-1185">Reference proteome</keyword>
<feature type="compositionally biased region" description="Basic and acidic residues" evidence="1">
    <location>
        <begin position="70"/>
        <end position="82"/>
    </location>
</feature>
<name>A0A9Q0QPT2_9MAGN</name>
<organism evidence="2 3">
    <name type="scientific">Protea cynaroides</name>
    <dbReference type="NCBI Taxonomy" id="273540"/>
    <lineage>
        <taxon>Eukaryota</taxon>
        <taxon>Viridiplantae</taxon>
        <taxon>Streptophyta</taxon>
        <taxon>Embryophyta</taxon>
        <taxon>Tracheophyta</taxon>
        <taxon>Spermatophyta</taxon>
        <taxon>Magnoliopsida</taxon>
        <taxon>Proteales</taxon>
        <taxon>Proteaceae</taxon>
        <taxon>Protea</taxon>
    </lineage>
</organism>
<proteinExistence type="predicted"/>
<protein>
    <submittedName>
        <fullName evidence="2">Uncharacterized protein</fullName>
    </submittedName>
</protein>
<reference evidence="2" key="1">
    <citation type="journal article" date="2023" name="Plant J.">
        <title>The genome of the king protea, Protea cynaroides.</title>
        <authorList>
            <person name="Chang J."/>
            <person name="Duong T.A."/>
            <person name="Schoeman C."/>
            <person name="Ma X."/>
            <person name="Roodt D."/>
            <person name="Barker N."/>
            <person name="Li Z."/>
            <person name="Van de Peer Y."/>
            <person name="Mizrachi E."/>
        </authorList>
    </citation>
    <scope>NUCLEOTIDE SEQUENCE</scope>
    <source>
        <tissue evidence="2">Young leaves</tissue>
    </source>
</reference>
<dbReference type="Proteomes" id="UP001141806">
    <property type="component" value="Unassembled WGS sequence"/>
</dbReference>
<accession>A0A9Q0QPT2</accession>
<evidence type="ECO:0000256" key="1">
    <source>
        <dbReference type="SAM" id="MobiDB-lite"/>
    </source>
</evidence>
<dbReference type="EMBL" id="JAMYWD010000007">
    <property type="protein sequence ID" value="KAJ4967274.1"/>
    <property type="molecule type" value="Genomic_DNA"/>
</dbReference>
<feature type="compositionally biased region" description="Basic and acidic residues" evidence="1">
    <location>
        <begin position="46"/>
        <end position="59"/>
    </location>
</feature>